<proteinExistence type="predicted"/>
<reference evidence="1 2" key="1">
    <citation type="submission" date="2021-06" db="EMBL/GenBank/DDBJ databases">
        <title>Caerostris darwini draft genome.</title>
        <authorList>
            <person name="Kono N."/>
            <person name="Arakawa K."/>
        </authorList>
    </citation>
    <scope>NUCLEOTIDE SEQUENCE [LARGE SCALE GENOMIC DNA]</scope>
</reference>
<name>A0AAV4VCP3_9ARAC</name>
<organism evidence="1 2">
    <name type="scientific">Caerostris darwini</name>
    <dbReference type="NCBI Taxonomy" id="1538125"/>
    <lineage>
        <taxon>Eukaryota</taxon>
        <taxon>Metazoa</taxon>
        <taxon>Ecdysozoa</taxon>
        <taxon>Arthropoda</taxon>
        <taxon>Chelicerata</taxon>
        <taxon>Arachnida</taxon>
        <taxon>Araneae</taxon>
        <taxon>Araneomorphae</taxon>
        <taxon>Entelegynae</taxon>
        <taxon>Araneoidea</taxon>
        <taxon>Araneidae</taxon>
        <taxon>Caerostris</taxon>
    </lineage>
</organism>
<evidence type="ECO:0000313" key="2">
    <source>
        <dbReference type="Proteomes" id="UP001054837"/>
    </source>
</evidence>
<sequence length="94" mass="10197">MSETSVTAPIESGTQNTEKDNHCVVIIVLSFLDHQAKGYFSFETLNCCILFSAIHSGAKTVISPIDIHARATGWASIHTDSTADKMLRLINMGS</sequence>
<protein>
    <submittedName>
        <fullName evidence="1">Uncharacterized protein</fullName>
    </submittedName>
</protein>
<comment type="caution">
    <text evidence="1">The sequence shown here is derived from an EMBL/GenBank/DDBJ whole genome shotgun (WGS) entry which is preliminary data.</text>
</comment>
<keyword evidence="2" id="KW-1185">Reference proteome</keyword>
<evidence type="ECO:0000313" key="1">
    <source>
        <dbReference type="EMBL" id="GIY67275.1"/>
    </source>
</evidence>
<accession>A0AAV4VCP3</accession>
<dbReference type="EMBL" id="BPLQ01012715">
    <property type="protein sequence ID" value="GIY67275.1"/>
    <property type="molecule type" value="Genomic_DNA"/>
</dbReference>
<gene>
    <name evidence="1" type="ORF">CDAR_423671</name>
</gene>
<dbReference type="Proteomes" id="UP001054837">
    <property type="component" value="Unassembled WGS sequence"/>
</dbReference>
<dbReference type="AlphaFoldDB" id="A0AAV4VCP3"/>